<gene>
    <name evidence="2" type="ORF">DF185_16300</name>
</gene>
<dbReference type="OrthoDB" id="9773582at2"/>
<proteinExistence type="predicted"/>
<organism evidence="2 3">
    <name type="scientific">Marinifilum breve</name>
    <dbReference type="NCBI Taxonomy" id="2184082"/>
    <lineage>
        <taxon>Bacteria</taxon>
        <taxon>Pseudomonadati</taxon>
        <taxon>Bacteroidota</taxon>
        <taxon>Bacteroidia</taxon>
        <taxon>Marinilabiliales</taxon>
        <taxon>Marinifilaceae</taxon>
    </lineage>
</organism>
<dbReference type="Proteomes" id="UP000248079">
    <property type="component" value="Unassembled WGS sequence"/>
</dbReference>
<protein>
    <recommendedName>
        <fullName evidence="1">Phosphatidic acid phosphatase type 2/haloperoxidase domain-containing protein</fullName>
    </recommendedName>
</protein>
<keyword evidence="3" id="KW-1185">Reference proteome</keyword>
<reference evidence="2 3" key="1">
    <citation type="submission" date="2018-05" db="EMBL/GenBank/DDBJ databases">
        <title>Marinifilum breve JC075T sp. nov., a marine bacterium isolated from Yongle Blue Hole in the South China Sea.</title>
        <authorList>
            <person name="Fu T."/>
        </authorList>
    </citation>
    <scope>NUCLEOTIDE SEQUENCE [LARGE SCALE GENOMIC DNA]</scope>
    <source>
        <strain evidence="2 3">JC075</strain>
    </source>
</reference>
<dbReference type="InterPro" id="IPR000326">
    <property type="entry name" value="PAP2/HPO"/>
</dbReference>
<dbReference type="AlphaFoldDB" id="A0A2V3ZVP0"/>
<evidence type="ECO:0000313" key="3">
    <source>
        <dbReference type="Proteomes" id="UP000248079"/>
    </source>
</evidence>
<evidence type="ECO:0000259" key="1">
    <source>
        <dbReference type="SMART" id="SM00014"/>
    </source>
</evidence>
<evidence type="ECO:0000313" key="2">
    <source>
        <dbReference type="EMBL" id="PXX98949.1"/>
    </source>
</evidence>
<name>A0A2V3ZVP0_9BACT</name>
<dbReference type="SMART" id="SM00014">
    <property type="entry name" value="acidPPc"/>
    <property type="match status" value="1"/>
</dbReference>
<dbReference type="CDD" id="cd03394">
    <property type="entry name" value="PAP2_like_5"/>
    <property type="match status" value="1"/>
</dbReference>
<dbReference type="EMBL" id="QFLI01000007">
    <property type="protein sequence ID" value="PXX98949.1"/>
    <property type="molecule type" value="Genomic_DNA"/>
</dbReference>
<feature type="domain" description="Phosphatidic acid phosphatase type 2/haloperoxidase" evidence="1">
    <location>
        <begin position="57"/>
        <end position="158"/>
    </location>
</feature>
<dbReference type="Gene3D" id="1.20.144.10">
    <property type="entry name" value="Phosphatidic acid phosphatase type 2/haloperoxidase"/>
    <property type="match status" value="1"/>
</dbReference>
<dbReference type="InterPro" id="IPR036938">
    <property type="entry name" value="PAP2/HPO_sf"/>
</dbReference>
<sequence>MEYCSLFNKSYFQVQVLNRFPNVTTKIDDYFQFTPIALGLGMQALGRRGEHKFLNQIKRLVLAEAFCNGTVTLIKTQTKHLRPDGTTRNSFPSGHTAQAFVAATWLDKEFGKNYPWVRYVGYSMAITTGVCRVLKNRHWATDVVLGAGIGFLSVDLSYRLFDRWEKKRNLIFSPMVGQDTFGLSIVYGF</sequence>
<comment type="caution">
    <text evidence="2">The sequence shown here is derived from an EMBL/GenBank/DDBJ whole genome shotgun (WGS) entry which is preliminary data.</text>
</comment>
<dbReference type="SUPFAM" id="SSF48317">
    <property type="entry name" value="Acid phosphatase/Vanadium-dependent haloperoxidase"/>
    <property type="match status" value="1"/>
</dbReference>
<accession>A0A2V3ZVP0</accession>
<dbReference type="Pfam" id="PF01569">
    <property type="entry name" value="PAP2"/>
    <property type="match status" value="1"/>
</dbReference>